<accession>A0A1G7V776</accession>
<name>A0A1G7V776_9BACT</name>
<evidence type="ECO:0000313" key="2">
    <source>
        <dbReference type="Proteomes" id="UP000198779"/>
    </source>
</evidence>
<dbReference type="STRING" id="645274.SAMN04487901_105125"/>
<dbReference type="AlphaFoldDB" id="A0A1G7V776"/>
<dbReference type="Gene3D" id="3.20.20.80">
    <property type="entry name" value="Glycosidases"/>
    <property type="match status" value="1"/>
</dbReference>
<protein>
    <recommendedName>
        <fullName evidence="3">Glycoside hydrolase family 42 N-terminal domain-containing protein</fullName>
    </recommendedName>
</protein>
<dbReference type="SUPFAM" id="SSF51445">
    <property type="entry name" value="(Trans)glycosidases"/>
    <property type="match status" value="1"/>
</dbReference>
<keyword evidence="2" id="KW-1185">Reference proteome</keyword>
<dbReference type="EMBL" id="FNCQ01000005">
    <property type="protein sequence ID" value="SDG55662.1"/>
    <property type="molecule type" value="Genomic_DNA"/>
</dbReference>
<evidence type="ECO:0000313" key="1">
    <source>
        <dbReference type="EMBL" id="SDG55662.1"/>
    </source>
</evidence>
<reference evidence="2" key="1">
    <citation type="submission" date="2016-10" db="EMBL/GenBank/DDBJ databases">
        <authorList>
            <person name="Varghese N."/>
            <person name="Submissions S."/>
        </authorList>
    </citation>
    <scope>NUCLEOTIDE SEQUENCE [LARGE SCALE GENOMIC DNA]</scope>
    <source>
        <strain evidence="2">BP1-148</strain>
    </source>
</reference>
<sequence>MRRLHLLFLNIVIFSILPVQAKIPIVAYYGIPLEYSNASRFKEFKEAGFDVSICFYDDTPVDTLLRILDDAQESGIQLLISSGWISVQPHVGIPRLKNHPALYGYFLQDEPWPKDIQETIRRYRAMAKQDTKKPTYVNLLPDYGDGLPREIQMPPYKQYLKQASAIGLPFISFDFYPIRDFGIRETWYSCLEDVRHESLRTGKPFWAFALCTPHCDYPQPTIESLRLQIYSNLAYGAQAIEYFTYWTPKPTDEWNFHDAPISIDGRRTKNYPLVKRMNQELRGLLPLFDKAEIQTVNHMVKIPEGTTKLKRIPTNIKKLKITGRQGAIISTFKKNGHLYMAVVNKDYQSDMELYISAKRNVTMLTKQLKETTIRTNYKIGGGDMLIFKLK</sequence>
<dbReference type="InterPro" id="IPR017853">
    <property type="entry name" value="GH"/>
</dbReference>
<proteinExistence type="predicted"/>
<evidence type="ECO:0008006" key="3">
    <source>
        <dbReference type="Google" id="ProtNLM"/>
    </source>
</evidence>
<organism evidence="1 2">
    <name type="scientific">Prevotella communis</name>
    <dbReference type="NCBI Taxonomy" id="2913614"/>
    <lineage>
        <taxon>Bacteria</taxon>
        <taxon>Pseudomonadati</taxon>
        <taxon>Bacteroidota</taxon>
        <taxon>Bacteroidia</taxon>
        <taxon>Bacteroidales</taxon>
        <taxon>Prevotellaceae</taxon>
        <taxon>Prevotella</taxon>
    </lineage>
</organism>
<dbReference type="Proteomes" id="UP000198779">
    <property type="component" value="Unassembled WGS sequence"/>
</dbReference>
<dbReference type="RefSeq" id="WP_091816235.1">
    <property type="nucleotide sequence ID" value="NZ_CP091791.1"/>
</dbReference>
<gene>
    <name evidence="1" type="ORF">SAMN04487901_105125</name>
</gene>